<dbReference type="InterPro" id="IPR006054">
    <property type="entry name" value="DnaQ"/>
</dbReference>
<dbReference type="GO" id="GO:0004527">
    <property type="term" value="F:exonuclease activity"/>
    <property type="evidence" value="ECO:0007669"/>
    <property type="project" value="UniProtKB-KW"/>
</dbReference>
<dbReference type="GO" id="GO:0006260">
    <property type="term" value="P:DNA replication"/>
    <property type="evidence" value="ECO:0007669"/>
    <property type="project" value="InterPro"/>
</dbReference>
<feature type="region of interest" description="Disordered" evidence="2">
    <location>
        <begin position="521"/>
        <end position="547"/>
    </location>
</feature>
<name>A0A7T7S2T5_9ACTO</name>
<dbReference type="SUPFAM" id="SSF82771">
    <property type="entry name" value="GIY-YIG endonuclease"/>
    <property type="match status" value="1"/>
</dbReference>
<dbReference type="PANTHER" id="PTHR30562:SF1">
    <property type="entry name" value="UVRABC SYSTEM PROTEIN C"/>
    <property type="match status" value="1"/>
</dbReference>
<gene>
    <name evidence="4" type="ORF">JG540_05940</name>
</gene>
<dbReference type="NCBIfam" id="TIGR00573">
    <property type="entry name" value="dnaq"/>
    <property type="match status" value="1"/>
</dbReference>
<feature type="region of interest" description="Disordered" evidence="2">
    <location>
        <begin position="351"/>
        <end position="375"/>
    </location>
</feature>
<dbReference type="GO" id="GO:0006289">
    <property type="term" value="P:nucleotide-excision repair"/>
    <property type="evidence" value="ECO:0007669"/>
    <property type="project" value="InterPro"/>
</dbReference>
<accession>A0A7T7S2T5</accession>
<dbReference type="NCBIfam" id="NF005907">
    <property type="entry name" value="PRK07883.1-5"/>
    <property type="match status" value="1"/>
</dbReference>
<dbReference type="InterPro" id="IPR013520">
    <property type="entry name" value="Ribonucl_H"/>
</dbReference>
<dbReference type="GO" id="GO:0009380">
    <property type="term" value="C:excinuclease repair complex"/>
    <property type="evidence" value="ECO:0007669"/>
    <property type="project" value="TreeGrafter"/>
</dbReference>
<organism evidence="4 5">
    <name type="scientific">Actinomyces weissii</name>
    <dbReference type="NCBI Taxonomy" id="675090"/>
    <lineage>
        <taxon>Bacteria</taxon>
        <taxon>Bacillati</taxon>
        <taxon>Actinomycetota</taxon>
        <taxon>Actinomycetes</taxon>
        <taxon>Actinomycetales</taxon>
        <taxon>Actinomycetaceae</taxon>
        <taxon>Actinomyces</taxon>
    </lineage>
</organism>
<evidence type="ECO:0000313" key="4">
    <source>
        <dbReference type="EMBL" id="QQM68371.1"/>
    </source>
</evidence>
<evidence type="ECO:0000313" key="5">
    <source>
        <dbReference type="Proteomes" id="UP000595895"/>
    </source>
</evidence>
<keyword evidence="1 4" id="KW-0269">Exonuclease</keyword>
<evidence type="ECO:0000256" key="2">
    <source>
        <dbReference type="SAM" id="MobiDB-lite"/>
    </source>
</evidence>
<feature type="compositionally biased region" description="Basic residues" evidence="2">
    <location>
        <begin position="291"/>
        <end position="300"/>
    </location>
</feature>
<feature type="compositionally biased region" description="Basic and acidic residues" evidence="2">
    <location>
        <begin position="538"/>
        <end position="547"/>
    </location>
</feature>
<dbReference type="InterPro" id="IPR050066">
    <property type="entry name" value="UvrABC_protein_C"/>
</dbReference>
<dbReference type="PANTHER" id="PTHR30562">
    <property type="entry name" value="UVRC/OXIDOREDUCTASE"/>
    <property type="match status" value="1"/>
</dbReference>
<dbReference type="GO" id="GO:0003887">
    <property type="term" value="F:DNA-directed DNA polymerase activity"/>
    <property type="evidence" value="ECO:0007669"/>
    <property type="project" value="InterPro"/>
</dbReference>
<dbReference type="Pfam" id="PF01541">
    <property type="entry name" value="GIY-YIG"/>
    <property type="match status" value="1"/>
</dbReference>
<feature type="domain" description="GIY-YIG" evidence="3">
    <location>
        <begin position="213"/>
        <end position="291"/>
    </location>
</feature>
<dbReference type="KEGG" id="awe:JG540_05940"/>
<dbReference type="AlphaFoldDB" id="A0A7T7S2T5"/>
<keyword evidence="5" id="KW-1185">Reference proteome</keyword>
<dbReference type="RefSeq" id="WP_200278163.1">
    <property type="nucleotide sequence ID" value="NZ_CP066802.1"/>
</dbReference>
<feature type="compositionally biased region" description="Low complexity" evidence="2">
    <location>
        <begin position="364"/>
        <end position="374"/>
    </location>
</feature>
<protein>
    <submittedName>
        <fullName evidence="4">DEDD exonuclease domain-containing protein</fullName>
    </submittedName>
</protein>
<dbReference type="Gene3D" id="3.30.420.10">
    <property type="entry name" value="Ribonuclease H-like superfamily/Ribonuclease H"/>
    <property type="match status" value="1"/>
</dbReference>
<dbReference type="PROSITE" id="PS50164">
    <property type="entry name" value="GIY_YIG"/>
    <property type="match status" value="1"/>
</dbReference>
<sequence>MGTPLSEVTFVVVDLETTGGSPGAHAITEIGAVRVRGGQVLGELGTLVNPGVAVPAQITLLTGITNAMVATAPPVRAALVTFLEWARLHEEATALVAHNARFDVGHLRGAAQALGLEWPAPTVVDTLALARRAWDRSQVPNHRLGTLAAHVGASTSPTHRALDDARATVDVLHASLEVLAGLGLTHVEDLATAQDRVPAQLRAKTRLADGLPSTPGVYQFLSPDGQVLYVGSATDLRRRVRSYFNAAETRPHVRRMLRVAQQVRVVECPTLIEARVRELRQIDELDPPANRRSRSPRRRPWLALAPGPRPRLRLTTVPDTDRLGEVVGPFSSRSRGAAALRAAESVLRLEPWDGSSTSLPPPGQQAAGPPLGAAESLEQARRALADEPDLVAAPLLERIRALAAAQRYEEAGTWTDRLRAFLRAAERAQRARPLLACPHLVAARRLEAGGWEIVCVRWGRLAGSATSPPGADPRPVVAALCSAAQVVARPERIGAQTSVEETLLLADWVLSEGTRLVELEGPEGDGSVLSSPVAGAARHQEVLHSDR</sequence>
<dbReference type="CDD" id="cd06127">
    <property type="entry name" value="DEDDh"/>
    <property type="match status" value="1"/>
</dbReference>
<dbReference type="InterPro" id="IPR035901">
    <property type="entry name" value="GIY-YIG_endonuc_sf"/>
</dbReference>
<dbReference type="SMART" id="SM00479">
    <property type="entry name" value="EXOIII"/>
    <property type="match status" value="1"/>
</dbReference>
<dbReference type="FunFam" id="3.30.420.10:FF:000045">
    <property type="entry name" value="3'-5' exonuclease DinG"/>
    <property type="match status" value="1"/>
</dbReference>
<dbReference type="InterPro" id="IPR047296">
    <property type="entry name" value="GIY-YIG_UvrC_Cho"/>
</dbReference>
<dbReference type="InterPro" id="IPR036397">
    <property type="entry name" value="RNaseH_sf"/>
</dbReference>
<keyword evidence="1 4" id="KW-0540">Nuclease</keyword>
<dbReference type="InterPro" id="IPR000305">
    <property type="entry name" value="GIY-YIG_endonuc"/>
</dbReference>
<reference evidence="4 5" key="1">
    <citation type="submission" date="2020-12" db="EMBL/GenBank/DDBJ databases">
        <authorList>
            <person name="Zhou J."/>
        </authorList>
    </citation>
    <scope>NUCLEOTIDE SEQUENCE [LARGE SCALE GENOMIC DNA]</scope>
    <source>
        <strain evidence="4 5">CCUG 61299</strain>
    </source>
</reference>
<dbReference type="SMART" id="SM00465">
    <property type="entry name" value="GIYc"/>
    <property type="match status" value="1"/>
</dbReference>
<keyword evidence="1 4" id="KW-0378">Hydrolase</keyword>
<dbReference type="Gene3D" id="3.40.1440.10">
    <property type="entry name" value="GIY-YIG endonuclease"/>
    <property type="match status" value="1"/>
</dbReference>
<evidence type="ECO:0000256" key="1">
    <source>
        <dbReference type="ARBA" id="ARBA00022839"/>
    </source>
</evidence>
<feature type="region of interest" description="Disordered" evidence="2">
    <location>
        <begin position="287"/>
        <end position="310"/>
    </location>
</feature>
<dbReference type="GO" id="GO:0003677">
    <property type="term" value="F:DNA binding"/>
    <property type="evidence" value="ECO:0007669"/>
    <property type="project" value="InterPro"/>
</dbReference>
<dbReference type="CDD" id="cd10434">
    <property type="entry name" value="GIY-YIG_UvrC_Cho"/>
    <property type="match status" value="1"/>
</dbReference>
<evidence type="ECO:0000259" key="3">
    <source>
        <dbReference type="PROSITE" id="PS50164"/>
    </source>
</evidence>
<proteinExistence type="predicted"/>
<dbReference type="InterPro" id="IPR012337">
    <property type="entry name" value="RNaseH-like_sf"/>
</dbReference>
<dbReference type="Pfam" id="PF00929">
    <property type="entry name" value="RNase_T"/>
    <property type="match status" value="1"/>
</dbReference>
<dbReference type="EMBL" id="CP066802">
    <property type="protein sequence ID" value="QQM68371.1"/>
    <property type="molecule type" value="Genomic_DNA"/>
</dbReference>
<dbReference type="Proteomes" id="UP000595895">
    <property type="component" value="Chromosome"/>
</dbReference>
<dbReference type="SUPFAM" id="SSF53098">
    <property type="entry name" value="Ribonuclease H-like"/>
    <property type="match status" value="1"/>
</dbReference>